<evidence type="ECO:0000256" key="5">
    <source>
        <dbReference type="ARBA" id="ARBA00023136"/>
    </source>
</evidence>
<dbReference type="GO" id="GO:0005886">
    <property type="term" value="C:plasma membrane"/>
    <property type="evidence" value="ECO:0007669"/>
    <property type="project" value="UniProtKB-SubCell"/>
</dbReference>
<dbReference type="Pfam" id="PF02653">
    <property type="entry name" value="BPD_transp_2"/>
    <property type="match status" value="1"/>
</dbReference>
<dbReference type="PANTHER" id="PTHR47089">
    <property type="entry name" value="ABC TRANSPORTER, PERMEASE PROTEIN"/>
    <property type="match status" value="1"/>
</dbReference>
<evidence type="ECO:0000256" key="3">
    <source>
        <dbReference type="ARBA" id="ARBA00022692"/>
    </source>
</evidence>
<comment type="subcellular location">
    <subcellularLocation>
        <location evidence="1">Cell membrane</location>
        <topology evidence="1">Multi-pass membrane protein</topology>
    </subcellularLocation>
</comment>
<reference evidence="7 8" key="1">
    <citation type="submission" date="2016-12" db="EMBL/GenBank/DDBJ databases">
        <authorList>
            <person name="Song W.-J."/>
            <person name="Kurnit D.M."/>
        </authorList>
    </citation>
    <scope>NUCLEOTIDE SEQUENCE [LARGE SCALE GENOMIC DNA]</scope>
    <source>
        <strain evidence="7 8">DSM 19599</strain>
    </source>
</reference>
<gene>
    <name evidence="7" type="ORF">SAMN02745172_00887</name>
</gene>
<evidence type="ECO:0000256" key="4">
    <source>
        <dbReference type="ARBA" id="ARBA00022989"/>
    </source>
</evidence>
<dbReference type="InterPro" id="IPR001851">
    <property type="entry name" value="ABC_transp_permease"/>
</dbReference>
<keyword evidence="4 6" id="KW-1133">Transmembrane helix</keyword>
<dbReference type="EMBL" id="FRXO01000001">
    <property type="protein sequence ID" value="SHO61765.1"/>
    <property type="molecule type" value="Genomic_DNA"/>
</dbReference>
<dbReference type="OrthoDB" id="9809785at2"/>
<feature type="transmembrane region" description="Helical" evidence="6">
    <location>
        <begin position="298"/>
        <end position="317"/>
    </location>
</feature>
<feature type="transmembrane region" description="Helical" evidence="6">
    <location>
        <begin position="21"/>
        <end position="43"/>
    </location>
</feature>
<evidence type="ECO:0000256" key="1">
    <source>
        <dbReference type="ARBA" id="ARBA00004651"/>
    </source>
</evidence>
<keyword evidence="3 6" id="KW-0812">Transmembrane</keyword>
<dbReference type="PANTHER" id="PTHR47089:SF1">
    <property type="entry name" value="GUANOSINE ABC TRANSPORTER PERMEASE PROTEIN NUPP"/>
    <property type="match status" value="1"/>
</dbReference>
<dbReference type="Proteomes" id="UP000186406">
    <property type="component" value="Unassembled WGS sequence"/>
</dbReference>
<evidence type="ECO:0000256" key="2">
    <source>
        <dbReference type="ARBA" id="ARBA00022475"/>
    </source>
</evidence>
<protein>
    <submittedName>
        <fullName evidence="7">Nucleoside ABC transporter membrane protein</fullName>
    </submittedName>
</protein>
<dbReference type="CDD" id="cd06580">
    <property type="entry name" value="TM_PBP1_transp_TpRbsC_like"/>
    <property type="match status" value="1"/>
</dbReference>
<feature type="transmembrane region" description="Helical" evidence="6">
    <location>
        <begin position="329"/>
        <end position="346"/>
    </location>
</feature>
<evidence type="ECO:0000256" key="6">
    <source>
        <dbReference type="SAM" id="Phobius"/>
    </source>
</evidence>
<proteinExistence type="predicted"/>
<feature type="transmembrane region" description="Helical" evidence="6">
    <location>
        <begin position="272"/>
        <end position="291"/>
    </location>
</feature>
<accession>A0A1M7ZA30</accession>
<feature type="transmembrane region" description="Helical" evidence="6">
    <location>
        <begin position="246"/>
        <end position="266"/>
    </location>
</feature>
<keyword evidence="8" id="KW-1185">Reference proteome</keyword>
<sequence length="376" mass="39639">MRIELEKRAERSRRMALLSPVIAVVLTVVTAAILLALVGVSPLSGLYTYFVEPFTSVWSLEELAVKASPLVMIGVGLAFCYLSNNWNIGAEGQYICGALLGGWAALTFGPSGEWWVLPLMLVLGAVGGAACALIPALLKVVFGASEILTSLMLVYVAQLLIDYLVRGPWRDPMGFNFPQTATFDEAATMPLLLDGGRLHVGVLITLVVVIVGAFVLNRTLKGFEVRVVGQAPRAARFAGFNDKRTIIATFALSGALAGLAGLIEVAGPIGQLLPTISPGYGFTAIIVAFLGRLNPVGILIAGIALAVTFLGGEQAQITMGIPLDLTKVVQGSLLFYVLACDTLILYRIKLARPVARAPEPVKVTPAAGTEVSSGHV</sequence>
<dbReference type="AlphaFoldDB" id="A0A1M7ZA30"/>
<dbReference type="RefSeq" id="WP_073625896.1">
    <property type="nucleotide sequence ID" value="NZ_FRXO01000001.1"/>
</dbReference>
<feature type="transmembrane region" description="Helical" evidence="6">
    <location>
        <begin position="94"/>
        <end position="111"/>
    </location>
</feature>
<organism evidence="7 8">
    <name type="scientific">Pseudoxanthobacter soli DSM 19599</name>
    <dbReference type="NCBI Taxonomy" id="1123029"/>
    <lineage>
        <taxon>Bacteria</taxon>
        <taxon>Pseudomonadati</taxon>
        <taxon>Pseudomonadota</taxon>
        <taxon>Alphaproteobacteria</taxon>
        <taxon>Hyphomicrobiales</taxon>
        <taxon>Segnochrobactraceae</taxon>
        <taxon>Pseudoxanthobacter</taxon>
    </lineage>
</organism>
<evidence type="ECO:0000313" key="7">
    <source>
        <dbReference type="EMBL" id="SHO61765.1"/>
    </source>
</evidence>
<feature type="transmembrane region" description="Helical" evidence="6">
    <location>
        <begin position="147"/>
        <end position="165"/>
    </location>
</feature>
<keyword evidence="2" id="KW-1003">Cell membrane</keyword>
<dbReference type="STRING" id="1123029.SAMN02745172_00887"/>
<feature type="transmembrane region" description="Helical" evidence="6">
    <location>
        <begin position="63"/>
        <end position="82"/>
    </location>
</feature>
<dbReference type="GO" id="GO:0022857">
    <property type="term" value="F:transmembrane transporter activity"/>
    <property type="evidence" value="ECO:0007669"/>
    <property type="project" value="InterPro"/>
</dbReference>
<feature type="transmembrane region" description="Helical" evidence="6">
    <location>
        <begin position="117"/>
        <end position="138"/>
    </location>
</feature>
<name>A0A1M7ZA30_9HYPH</name>
<keyword evidence="5 6" id="KW-0472">Membrane</keyword>
<evidence type="ECO:0000313" key="8">
    <source>
        <dbReference type="Proteomes" id="UP000186406"/>
    </source>
</evidence>
<feature type="transmembrane region" description="Helical" evidence="6">
    <location>
        <begin position="198"/>
        <end position="216"/>
    </location>
</feature>